<dbReference type="OrthoDB" id="432311at2759"/>
<sequence length="370" mass="41676">MQYPEVPPNIRFINPRGISEESYHQLIGEVNQHINENVGLPVMFDVLQHCADFIFEHQHSSSSLCPICLCPMASSRVSCTPCDHYAHTHCLDLHIEHTRRQLGEKLSARDFKMCGDIDKSLRCPVCRVVIDKEVDPILPSSTDEWTRKSHIEENGMVSSRSPSEEESHVGFEFDWEKWRQQQALMKVIFEKQKEKGGIIDLEEERRKILVTENTVVLLNNELEALSTVSSVSNVPALTVSGRAETTNSNTTTILDVSSGVVQISPIVSPTNASRSENRYFHRGRTRKFPERRDGGDQKKKFHAKHKEGITRGSMKNVYTLSNPTLSNPEIISTSSTQSTNLSTAHLSAECLESSVKVTQRRGSSIYKNAN</sequence>
<dbReference type="AlphaFoldDB" id="A0A0D8YAL5"/>
<dbReference type="GO" id="GO:0008270">
    <property type="term" value="F:zinc ion binding"/>
    <property type="evidence" value="ECO:0007669"/>
    <property type="project" value="UniProtKB-KW"/>
</dbReference>
<evidence type="ECO:0000256" key="2">
    <source>
        <dbReference type="ARBA" id="ARBA00022833"/>
    </source>
</evidence>
<dbReference type="EMBL" id="KN716156">
    <property type="protein sequence ID" value="KJH53054.1"/>
    <property type="molecule type" value="Genomic_DNA"/>
</dbReference>
<dbReference type="SUPFAM" id="SSF57850">
    <property type="entry name" value="RING/U-box"/>
    <property type="match status" value="1"/>
</dbReference>
<dbReference type="Gene3D" id="3.30.40.10">
    <property type="entry name" value="Zinc/RING finger domain, C3HC4 (zinc finger)"/>
    <property type="match status" value="1"/>
</dbReference>
<organism evidence="6 7">
    <name type="scientific">Dictyocaulus viviparus</name>
    <name type="common">Bovine lungworm</name>
    <dbReference type="NCBI Taxonomy" id="29172"/>
    <lineage>
        <taxon>Eukaryota</taxon>
        <taxon>Metazoa</taxon>
        <taxon>Ecdysozoa</taxon>
        <taxon>Nematoda</taxon>
        <taxon>Chromadorea</taxon>
        <taxon>Rhabditida</taxon>
        <taxon>Rhabditina</taxon>
        <taxon>Rhabditomorpha</taxon>
        <taxon>Strongyloidea</taxon>
        <taxon>Metastrongylidae</taxon>
        <taxon>Dictyocaulus</taxon>
    </lineage>
</organism>
<evidence type="ECO:0000259" key="4">
    <source>
        <dbReference type="PROSITE" id="PS50089"/>
    </source>
</evidence>
<dbReference type="GO" id="GO:0061630">
    <property type="term" value="F:ubiquitin protein ligase activity"/>
    <property type="evidence" value="ECO:0007669"/>
    <property type="project" value="InterPro"/>
</dbReference>
<keyword evidence="1 3" id="KW-0479">Metal-binding</keyword>
<dbReference type="InterPro" id="IPR016135">
    <property type="entry name" value="UBQ-conjugating_enzyme/RWD"/>
</dbReference>
<dbReference type="Gene3D" id="3.10.110.10">
    <property type="entry name" value="Ubiquitin Conjugating Enzyme"/>
    <property type="match status" value="1"/>
</dbReference>
<protein>
    <submittedName>
        <fullName evidence="6">Zinc finger, C3HC4 type</fullName>
    </submittedName>
</protein>
<dbReference type="Proteomes" id="UP000053766">
    <property type="component" value="Unassembled WGS sequence"/>
</dbReference>
<keyword evidence="1 3" id="KW-0863">Zinc-finger</keyword>
<feature type="domain" description="RING-type" evidence="4">
    <location>
        <begin position="65"/>
        <end position="127"/>
    </location>
</feature>
<dbReference type="PROSITE" id="PS50908">
    <property type="entry name" value="RWD"/>
    <property type="match status" value="1"/>
</dbReference>
<evidence type="ECO:0000256" key="3">
    <source>
        <dbReference type="PROSITE-ProRule" id="PRU00175"/>
    </source>
</evidence>
<dbReference type="GO" id="GO:0016567">
    <property type="term" value="P:protein ubiquitination"/>
    <property type="evidence" value="ECO:0007669"/>
    <property type="project" value="TreeGrafter"/>
</dbReference>
<dbReference type="SUPFAM" id="SSF54495">
    <property type="entry name" value="UBC-like"/>
    <property type="match status" value="1"/>
</dbReference>
<dbReference type="Pfam" id="PF05773">
    <property type="entry name" value="RWD"/>
    <property type="match status" value="1"/>
</dbReference>
<dbReference type="GO" id="GO:0005634">
    <property type="term" value="C:nucleus"/>
    <property type="evidence" value="ECO:0007669"/>
    <property type="project" value="TreeGrafter"/>
</dbReference>
<evidence type="ECO:0000259" key="5">
    <source>
        <dbReference type="PROSITE" id="PS50908"/>
    </source>
</evidence>
<evidence type="ECO:0000313" key="7">
    <source>
        <dbReference type="Proteomes" id="UP000053766"/>
    </source>
</evidence>
<gene>
    <name evidence="6" type="ORF">DICVIV_00739</name>
</gene>
<reference evidence="7" key="2">
    <citation type="journal article" date="2016" name="Sci. Rep.">
        <title>Dictyocaulus viviparus genome, variome and transcriptome elucidate lungworm biology and support future intervention.</title>
        <authorList>
            <person name="McNulty S.N."/>
            <person name="Strube C."/>
            <person name="Rosa B.A."/>
            <person name="Martin J.C."/>
            <person name="Tyagi R."/>
            <person name="Choi Y.J."/>
            <person name="Wang Q."/>
            <person name="Hallsworth Pepin K."/>
            <person name="Zhang X."/>
            <person name="Ozersky P."/>
            <person name="Wilson R.K."/>
            <person name="Sternberg P.W."/>
            <person name="Gasser R.B."/>
            <person name="Mitreva M."/>
        </authorList>
    </citation>
    <scope>NUCLEOTIDE SEQUENCE [LARGE SCALE GENOMIC DNA]</scope>
    <source>
        <strain evidence="7">HannoverDv2000</strain>
    </source>
</reference>
<dbReference type="InterPro" id="IPR039133">
    <property type="entry name" value="RNF25"/>
</dbReference>
<reference evidence="6 7" key="1">
    <citation type="submission" date="2013-11" db="EMBL/GenBank/DDBJ databases">
        <title>Draft genome of the bovine lungworm Dictyocaulus viviparus.</title>
        <authorList>
            <person name="Mitreva M."/>
        </authorList>
    </citation>
    <scope>NUCLEOTIDE SEQUENCE [LARGE SCALE GENOMIC DNA]</scope>
    <source>
        <strain evidence="6 7">HannoverDv2000</strain>
    </source>
</reference>
<keyword evidence="2" id="KW-0862">Zinc</keyword>
<proteinExistence type="predicted"/>
<dbReference type="InterPro" id="IPR006575">
    <property type="entry name" value="RWD_dom"/>
</dbReference>
<feature type="domain" description="RWD" evidence="5">
    <location>
        <begin position="1"/>
        <end position="57"/>
    </location>
</feature>
<evidence type="ECO:0000256" key="1">
    <source>
        <dbReference type="ARBA" id="ARBA00022771"/>
    </source>
</evidence>
<dbReference type="PANTHER" id="PTHR13198:SF4">
    <property type="entry name" value="E3 UBIQUITIN-PROTEIN LIGASE RNF25"/>
    <property type="match status" value="1"/>
</dbReference>
<dbReference type="PANTHER" id="PTHR13198">
    <property type="entry name" value="RING FINGER PROTEIN 25"/>
    <property type="match status" value="1"/>
</dbReference>
<keyword evidence="7" id="KW-1185">Reference proteome</keyword>
<dbReference type="InterPro" id="IPR001841">
    <property type="entry name" value="Znf_RING"/>
</dbReference>
<dbReference type="InterPro" id="IPR013083">
    <property type="entry name" value="Znf_RING/FYVE/PHD"/>
</dbReference>
<dbReference type="STRING" id="29172.A0A0D8YAL5"/>
<dbReference type="PROSITE" id="PS50089">
    <property type="entry name" value="ZF_RING_2"/>
    <property type="match status" value="1"/>
</dbReference>
<evidence type="ECO:0000313" key="6">
    <source>
        <dbReference type="EMBL" id="KJH53054.1"/>
    </source>
</evidence>
<accession>A0A0D8YAL5</accession>
<name>A0A0D8YAL5_DICVI</name>